<protein>
    <submittedName>
        <fullName evidence="3">Uncharacterized protein</fullName>
    </submittedName>
</protein>
<dbReference type="EMBL" id="QXFV01009435">
    <property type="protein sequence ID" value="KAE8955071.1"/>
    <property type="molecule type" value="Genomic_DNA"/>
</dbReference>
<sequence length="84" mass="8902">DEAGGSIQAADAKQRISGSSGGEVDVRVRAKDAKLRLQGCSGGEVDVRVRAKDAKLRLQGCKFVTCTACIASMKVILLTYVLYV</sequence>
<evidence type="ECO:0000256" key="2">
    <source>
        <dbReference type="SAM" id="Phobius"/>
    </source>
</evidence>
<keyword evidence="2" id="KW-0472">Membrane</keyword>
<reference evidence="3 4" key="1">
    <citation type="submission" date="2018-09" db="EMBL/GenBank/DDBJ databases">
        <title>Genomic investigation of the strawberry pathogen Phytophthora fragariae indicates pathogenicity is determined by transcriptional variation in three key races.</title>
        <authorList>
            <person name="Adams T.M."/>
            <person name="Armitage A.D."/>
            <person name="Sobczyk M.K."/>
            <person name="Bates H.J."/>
            <person name="Dunwell J.M."/>
            <person name="Nellist C.F."/>
            <person name="Harrison R.J."/>
        </authorList>
    </citation>
    <scope>NUCLEOTIDE SEQUENCE [LARGE SCALE GENOMIC DNA]</scope>
    <source>
        <strain evidence="3 4">SCRP249</strain>
    </source>
</reference>
<feature type="region of interest" description="Disordered" evidence="1">
    <location>
        <begin position="1"/>
        <end position="23"/>
    </location>
</feature>
<keyword evidence="2" id="KW-1133">Transmembrane helix</keyword>
<evidence type="ECO:0000313" key="4">
    <source>
        <dbReference type="Proteomes" id="UP000429607"/>
    </source>
</evidence>
<evidence type="ECO:0000313" key="3">
    <source>
        <dbReference type="EMBL" id="KAE8955071.1"/>
    </source>
</evidence>
<keyword evidence="2" id="KW-0812">Transmembrane</keyword>
<feature type="transmembrane region" description="Helical" evidence="2">
    <location>
        <begin position="60"/>
        <end position="83"/>
    </location>
</feature>
<gene>
    <name evidence="3" type="ORF">PR001_g32245</name>
</gene>
<accession>A0A6A3GE62</accession>
<evidence type="ECO:0000256" key="1">
    <source>
        <dbReference type="SAM" id="MobiDB-lite"/>
    </source>
</evidence>
<dbReference type="Proteomes" id="UP000429607">
    <property type="component" value="Unassembled WGS sequence"/>
</dbReference>
<comment type="caution">
    <text evidence="3">The sequence shown here is derived from an EMBL/GenBank/DDBJ whole genome shotgun (WGS) entry which is preliminary data.</text>
</comment>
<dbReference type="AlphaFoldDB" id="A0A6A3GE62"/>
<organism evidence="3 4">
    <name type="scientific">Phytophthora rubi</name>
    <dbReference type="NCBI Taxonomy" id="129364"/>
    <lineage>
        <taxon>Eukaryota</taxon>
        <taxon>Sar</taxon>
        <taxon>Stramenopiles</taxon>
        <taxon>Oomycota</taxon>
        <taxon>Peronosporomycetes</taxon>
        <taxon>Peronosporales</taxon>
        <taxon>Peronosporaceae</taxon>
        <taxon>Phytophthora</taxon>
    </lineage>
</organism>
<feature type="non-terminal residue" evidence="3">
    <location>
        <position position="1"/>
    </location>
</feature>
<proteinExistence type="predicted"/>
<name>A0A6A3GE62_9STRA</name>